<dbReference type="AlphaFoldDB" id="A0AAW0SNE6"/>
<protein>
    <submittedName>
        <fullName evidence="2">Uncharacterized protein</fullName>
    </submittedName>
</protein>
<feature type="region of interest" description="Disordered" evidence="1">
    <location>
        <begin position="174"/>
        <end position="202"/>
    </location>
</feature>
<organism evidence="2 3">
    <name type="scientific">Scylla paramamosain</name>
    <name type="common">Mud crab</name>
    <dbReference type="NCBI Taxonomy" id="85552"/>
    <lineage>
        <taxon>Eukaryota</taxon>
        <taxon>Metazoa</taxon>
        <taxon>Ecdysozoa</taxon>
        <taxon>Arthropoda</taxon>
        <taxon>Crustacea</taxon>
        <taxon>Multicrustacea</taxon>
        <taxon>Malacostraca</taxon>
        <taxon>Eumalacostraca</taxon>
        <taxon>Eucarida</taxon>
        <taxon>Decapoda</taxon>
        <taxon>Pleocyemata</taxon>
        <taxon>Brachyura</taxon>
        <taxon>Eubrachyura</taxon>
        <taxon>Portunoidea</taxon>
        <taxon>Portunidae</taxon>
        <taxon>Portuninae</taxon>
        <taxon>Scylla</taxon>
    </lineage>
</organism>
<evidence type="ECO:0000256" key="1">
    <source>
        <dbReference type="SAM" id="MobiDB-lite"/>
    </source>
</evidence>
<proteinExistence type="predicted"/>
<keyword evidence="3" id="KW-1185">Reference proteome</keyword>
<feature type="compositionally biased region" description="Pro residues" evidence="1">
    <location>
        <begin position="455"/>
        <end position="478"/>
    </location>
</feature>
<evidence type="ECO:0000313" key="2">
    <source>
        <dbReference type="EMBL" id="KAK8376621.1"/>
    </source>
</evidence>
<evidence type="ECO:0000313" key="3">
    <source>
        <dbReference type="Proteomes" id="UP001487740"/>
    </source>
</evidence>
<dbReference type="Proteomes" id="UP001487740">
    <property type="component" value="Unassembled WGS sequence"/>
</dbReference>
<feature type="region of interest" description="Disordered" evidence="1">
    <location>
        <begin position="91"/>
        <end position="138"/>
    </location>
</feature>
<feature type="region of interest" description="Disordered" evidence="1">
    <location>
        <begin position="1"/>
        <end position="53"/>
    </location>
</feature>
<feature type="compositionally biased region" description="Polar residues" evidence="1">
    <location>
        <begin position="1"/>
        <end position="12"/>
    </location>
</feature>
<name>A0AAW0SNE6_SCYPA</name>
<accession>A0AAW0SNE6</accession>
<gene>
    <name evidence="2" type="ORF">O3P69_009912</name>
</gene>
<comment type="caution">
    <text evidence="2">The sequence shown here is derived from an EMBL/GenBank/DDBJ whole genome shotgun (WGS) entry which is preliminary data.</text>
</comment>
<feature type="compositionally biased region" description="Basic residues" evidence="1">
    <location>
        <begin position="392"/>
        <end position="404"/>
    </location>
</feature>
<dbReference type="EMBL" id="JARAKH010000048">
    <property type="protein sequence ID" value="KAK8376621.1"/>
    <property type="molecule type" value="Genomic_DNA"/>
</dbReference>
<reference evidence="2 3" key="1">
    <citation type="submission" date="2023-03" db="EMBL/GenBank/DDBJ databases">
        <title>High-quality genome of Scylla paramamosain provides insights in environmental adaptation.</title>
        <authorList>
            <person name="Zhang L."/>
        </authorList>
    </citation>
    <scope>NUCLEOTIDE SEQUENCE [LARGE SCALE GENOMIC DNA]</scope>
    <source>
        <strain evidence="2">LZ_2023a</strain>
        <tissue evidence="2">Muscle</tissue>
    </source>
</reference>
<feature type="region of interest" description="Disordered" evidence="1">
    <location>
        <begin position="369"/>
        <end position="478"/>
    </location>
</feature>
<feature type="compositionally biased region" description="Basic and acidic residues" evidence="1">
    <location>
        <begin position="181"/>
        <end position="202"/>
    </location>
</feature>
<feature type="compositionally biased region" description="Acidic residues" evidence="1">
    <location>
        <begin position="98"/>
        <end position="111"/>
    </location>
</feature>
<sequence length="478" mass="52348">MASKKNALTSQIRGRRRRGRRDAGELSCNRGVGGKTQERRQGVGGGAGGRWVVRGPADKALFDRKSRKHCNGGGENCWPRSRLMVTRAGTRAAAQTKEEEEEEEKEEEEDQISAGEDGLGLKKAGGALRGGPGQGSNFTHRRINNPLLLPRHIPAAPDHISVLSAVAVKPQTRADSSRGIWDGREEGREEGRQLRPEHPGLESYEDRVAGAERVHITACLAASQRARWTERAPCCFPLSQVLRQADGTVREGGATHRARDLKMSPTLLWFLLAVTATLVAGEETQAAKVGKDDTHDNSTVLSPAEELLQAARKAGYELTLERLDEAVAASDEQVNQLMPAPVAEAFISLRRNDNIDVIREKMIGMIFTGQPRPLGPAPPRLPHQMGGPPLSRRQHIPPRLHPPRRPNPPPPSSNRRNPFSRFHVQFNPQEVPSPQEILKPLPFEPGPTMVKFPPHHPAPAPAPPRQNPGPPPSFSKPC</sequence>